<dbReference type="PRINTS" id="PR00885">
    <property type="entry name" value="BCTERIALGSPH"/>
</dbReference>
<dbReference type="InterPro" id="IPR012902">
    <property type="entry name" value="N_methyl_site"/>
</dbReference>
<comment type="subcellular location">
    <subcellularLocation>
        <location evidence="1">Membrane</location>
        <topology evidence="1">Single-pass membrane protein</topology>
    </subcellularLocation>
</comment>
<keyword evidence="3 6" id="KW-0812">Transmembrane</keyword>
<evidence type="ECO:0000256" key="4">
    <source>
        <dbReference type="ARBA" id="ARBA00022989"/>
    </source>
</evidence>
<protein>
    <submittedName>
        <fullName evidence="7">Uncharacterized protein</fullName>
    </submittedName>
</protein>
<gene>
    <name evidence="7" type="ORF">METZ01_LOCUS415774</name>
</gene>
<dbReference type="GO" id="GO:0043107">
    <property type="term" value="P:type IV pilus-dependent motility"/>
    <property type="evidence" value="ECO:0007669"/>
    <property type="project" value="TreeGrafter"/>
</dbReference>
<evidence type="ECO:0000256" key="2">
    <source>
        <dbReference type="ARBA" id="ARBA00022481"/>
    </source>
</evidence>
<reference evidence="7" key="1">
    <citation type="submission" date="2018-05" db="EMBL/GenBank/DDBJ databases">
        <authorList>
            <person name="Lanie J.A."/>
            <person name="Ng W.-L."/>
            <person name="Kazmierczak K.M."/>
            <person name="Andrzejewski T.M."/>
            <person name="Davidsen T.M."/>
            <person name="Wayne K.J."/>
            <person name="Tettelin H."/>
            <person name="Glass J.I."/>
            <person name="Rusch D."/>
            <person name="Podicherti R."/>
            <person name="Tsui H.-C.T."/>
            <person name="Winkler M.E."/>
        </authorList>
    </citation>
    <scope>NUCLEOTIDE SEQUENCE</scope>
</reference>
<keyword evidence="4 6" id="KW-1133">Transmembrane helix</keyword>
<proteinExistence type="predicted"/>
<sequence length="76" mass="7825">MNKQQGFTLIELMILVAIIGILAAVAIPSYNDYTARAQVTEAVQLTSGLKVCISEGIADRGAAPTLANCGQSTASA</sequence>
<dbReference type="PROSITE" id="PS00409">
    <property type="entry name" value="PROKAR_NTER_METHYL"/>
    <property type="match status" value="1"/>
</dbReference>
<dbReference type="InterPro" id="IPR002416">
    <property type="entry name" value="T2SS_protein-GspH"/>
</dbReference>
<keyword evidence="2" id="KW-0488">Methylation</keyword>
<keyword evidence="5 6" id="KW-0472">Membrane</keyword>
<dbReference type="GO" id="GO:0015628">
    <property type="term" value="P:protein secretion by the type II secretion system"/>
    <property type="evidence" value="ECO:0007669"/>
    <property type="project" value="InterPro"/>
</dbReference>
<dbReference type="GO" id="GO:0007155">
    <property type="term" value="P:cell adhesion"/>
    <property type="evidence" value="ECO:0007669"/>
    <property type="project" value="InterPro"/>
</dbReference>
<evidence type="ECO:0000256" key="1">
    <source>
        <dbReference type="ARBA" id="ARBA00004167"/>
    </source>
</evidence>
<dbReference type="InterPro" id="IPR045584">
    <property type="entry name" value="Pilin-like"/>
</dbReference>
<dbReference type="Gene3D" id="3.30.700.10">
    <property type="entry name" value="Glycoprotein, Type 4 Pilin"/>
    <property type="match status" value="1"/>
</dbReference>
<organism evidence="7">
    <name type="scientific">marine metagenome</name>
    <dbReference type="NCBI Taxonomy" id="408172"/>
    <lineage>
        <taxon>unclassified sequences</taxon>
        <taxon>metagenomes</taxon>
        <taxon>ecological metagenomes</taxon>
    </lineage>
</organism>
<dbReference type="GO" id="GO:0015627">
    <property type="term" value="C:type II protein secretion system complex"/>
    <property type="evidence" value="ECO:0007669"/>
    <property type="project" value="InterPro"/>
</dbReference>
<dbReference type="Pfam" id="PF00114">
    <property type="entry name" value="Pilin"/>
    <property type="match status" value="1"/>
</dbReference>
<dbReference type="PANTHER" id="PTHR30093:SF34">
    <property type="entry name" value="PREPILIN PEPTIDASE-DEPENDENT PROTEIN D"/>
    <property type="match status" value="1"/>
</dbReference>
<dbReference type="AlphaFoldDB" id="A0A382WWF5"/>
<dbReference type="GO" id="GO:0044096">
    <property type="term" value="C:type IV pilus"/>
    <property type="evidence" value="ECO:0007669"/>
    <property type="project" value="TreeGrafter"/>
</dbReference>
<name>A0A382WWF5_9ZZZZ</name>
<evidence type="ECO:0000256" key="3">
    <source>
        <dbReference type="ARBA" id="ARBA00022692"/>
    </source>
</evidence>
<accession>A0A382WWF5</accession>
<dbReference type="PANTHER" id="PTHR30093">
    <property type="entry name" value="GENERAL SECRETION PATHWAY PROTEIN G"/>
    <property type="match status" value="1"/>
</dbReference>
<dbReference type="GO" id="GO:0016020">
    <property type="term" value="C:membrane"/>
    <property type="evidence" value="ECO:0007669"/>
    <property type="project" value="UniProtKB-SubCell"/>
</dbReference>
<dbReference type="Pfam" id="PF07963">
    <property type="entry name" value="N_methyl"/>
    <property type="match status" value="1"/>
</dbReference>
<evidence type="ECO:0000256" key="5">
    <source>
        <dbReference type="ARBA" id="ARBA00023136"/>
    </source>
</evidence>
<evidence type="ECO:0000313" key="7">
    <source>
        <dbReference type="EMBL" id="SVD62920.1"/>
    </source>
</evidence>
<dbReference type="EMBL" id="UINC01162911">
    <property type="protein sequence ID" value="SVD62920.1"/>
    <property type="molecule type" value="Genomic_DNA"/>
</dbReference>
<feature type="non-terminal residue" evidence="7">
    <location>
        <position position="76"/>
    </location>
</feature>
<dbReference type="SUPFAM" id="SSF54523">
    <property type="entry name" value="Pili subunits"/>
    <property type="match status" value="1"/>
</dbReference>
<dbReference type="NCBIfam" id="TIGR02532">
    <property type="entry name" value="IV_pilin_GFxxxE"/>
    <property type="match status" value="1"/>
</dbReference>
<dbReference type="InterPro" id="IPR001082">
    <property type="entry name" value="Pilin"/>
</dbReference>
<evidence type="ECO:0000256" key="6">
    <source>
        <dbReference type="SAM" id="Phobius"/>
    </source>
</evidence>
<feature type="transmembrane region" description="Helical" evidence="6">
    <location>
        <begin position="12"/>
        <end position="30"/>
    </location>
</feature>